<feature type="binding site" evidence="4">
    <location>
        <position position="132"/>
    </location>
    <ligand>
        <name>N(2)-acetyl-L-ornithine</name>
        <dbReference type="ChEBI" id="CHEBI:57805"/>
    </ligand>
</feature>
<dbReference type="SUPFAM" id="SSF53383">
    <property type="entry name" value="PLP-dependent transferases"/>
    <property type="match status" value="1"/>
</dbReference>
<keyword evidence="4" id="KW-0963">Cytoplasm</keyword>
<feature type="binding site" evidence="4">
    <location>
        <position position="129"/>
    </location>
    <ligand>
        <name>pyridoxal 5'-phosphate</name>
        <dbReference type="ChEBI" id="CHEBI:597326"/>
    </ligand>
</feature>
<comment type="catalytic activity">
    <reaction evidence="4">
        <text>N(2)-acetyl-L-ornithine + 2-oxoglutarate = N-acetyl-L-glutamate 5-semialdehyde + L-glutamate</text>
        <dbReference type="Rhea" id="RHEA:18049"/>
        <dbReference type="ChEBI" id="CHEBI:16810"/>
        <dbReference type="ChEBI" id="CHEBI:29123"/>
        <dbReference type="ChEBI" id="CHEBI:29985"/>
        <dbReference type="ChEBI" id="CHEBI:57805"/>
        <dbReference type="EC" id="2.6.1.11"/>
    </reaction>
</comment>
<keyword evidence="4" id="KW-0055">Arginine biosynthesis</keyword>
<feature type="binding site" evidence="4">
    <location>
        <position position="272"/>
    </location>
    <ligand>
        <name>pyridoxal 5'-phosphate</name>
        <dbReference type="ChEBI" id="CHEBI:597326"/>
    </ligand>
</feature>
<evidence type="ECO:0000256" key="2">
    <source>
        <dbReference type="ARBA" id="ARBA00022679"/>
    </source>
</evidence>
<evidence type="ECO:0000313" key="6">
    <source>
        <dbReference type="Proteomes" id="UP001595796"/>
    </source>
</evidence>
<feature type="binding site" evidence="4">
    <location>
        <position position="271"/>
    </location>
    <ligand>
        <name>N(2)-acetyl-L-ornithine</name>
        <dbReference type="ChEBI" id="CHEBI:57805"/>
    </ligand>
</feature>
<keyword evidence="6" id="KW-1185">Reference proteome</keyword>
<dbReference type="InterPro" id="IPR005814">
    <property type="entry name" value="Aminotrans_3"/>
</dbReference>
<proteinExistence type="inferred from homology"/>
<dbReference type="InterPro" id="IPR049704">
    <property type="entry name" value="Aminotrans_3_PPA_site"/>
</dbReference>
<feature type="binding site" evidence="4">
    <location>
        <begin position="214"/>
        <end position="217"/>
    </location>
    <ligand>
        <name>pyridoxal 5'-phosphate</name>
        <dbReference type="ChEBI" id="CHEBI:597326"/>
    </ligand>
</feature>
<dbReference type="Proteomes" id="UP001595796">
    <property type="component" value="Unassembled WGS sequence"/>
</dbReference>
<dbReference type="InterPro" id="IPR050103">
    <property type="entry name" value="Class-III_PLP-dep_AT"/>
</dbReference>
<protein>
    <recommendedName>
        <fullName evidence="4">Acetylornithine aminotransferase</fullName>
        <shortName evidence="4">ACOAT</shortName>
        <ecNumber evidence="4">2.6.1.11</ecNumber>
    </recommendedName>
</protein>
<dbReference type="PANTHER" id="PTHR11986">
    <property type="entry name" value="AMINOTRANSFERASE CLASS III"/>
    <property type="match status" value="1"/>
</dbReference>
<dbReference type="PIRSF" id="PIRSF000521">
    <property type="entry name" value="Transaminase_4ab_Lys_Orn"/>
    <property type="match status" value="1"/>
</dbReference>
<name>A0ABV9YX56_9HYPH</name>
<comment type="subcellular location">
    <subcellularLocation>
        <location evidence="4">Cytoplasm</location>
    </subcellularLocation>
</comment>
<comment type="subunit">
    <text evidence="4">Homodimer.</text>
</comment>
<comment type="miscellaneous">
    <text evidence="4">May also have succinyldiaminopimelate aminotransferase activity, thus carrying out the corresponding step in lysine biosynthesis.</text>
</comment>
<dbReference type="GO" id="GO:0008483">
    <property type="term" value="F:transaminase activity"/>
    <property type="evidence" value="ECO:0007669"/>
    <property type="project" value="UniProtKB-KW"/>
</dbReference>
<keyword evidence="3 4" id="KW-0663">Pyridoxal phosphate</keyword>
<dbReference type="EC" id="2.6.1.11" evidence="4"/>
<feature type="binding site" evidence="4">
    <location>
        <begin position="96"/>
        <end position="97"/>
    </location>
    <ligand>
        <name>pyridoxal 5'-phosphate</name>
        <dbReference type="ChEBI" id="CHEBI:597326"/>
    </ligand>
</feature>
<dbReference type="NCBIfam" id="NF002325">
    <property type="entry name" value="PRK01278.1"/>
    <property type="match status" value="1"/>
</dbReference>
<dbReference type="InterPro" id="IPR015424">
    <property type="entry name" value="PyrdxlP-dep_Trfase"/>
</dbReference>
<dbReference type="Pfam" id="PF00202">
    <property type="entry name" value="Aminotran_3"/>
    <property type="match status" value="1"/>
</dbReference>
<dbReference type="PANTHER" id="PTHR11986:SF113">
    <property type="entry name" value="SUCCINYLORNITHINE TRANSAMINASE"/>
    <property type="match status" value="1"/>
</dbReference>
<dbReference type="InterPro" id="IPR015421">
    <property type="entry name" value="PyrdxlP-dep_Trfase_major"/>
</dbReference>
<organism evidence="5 6">
    <name type="scientific">Flaviflagellibacter deserti</name>
    <dbReference type="NCBI Taxonomy" id="2267266"/>
    <lineage>
        <taxon>Bacteria</taxon>
        <taxon>Pseudomonadati</taxon>
        <taxon>Pseudomonadota</taxon>
        <taxon>Alphaproteobacteria</taxon>
        <taxon>Hyphomicrobiales</taxon>
        <taxon>Flaviflagellibacter</taxon>
    </lineage>
</organism>
<sequence>MSSALLPVFARTDLAFEHGEGAWLTTVTGERYLDFGAGIAVNALGHCHPHLVEALREQAGKLWHTSNLYKIPDGERLATRLVAASFGDTVFFTNSGAEANEAAIKMARKYHSYSGHPERWRIVAFNGAFHGRTLATISAGGNPKHLDGFGPEVPGFDHVAPGDEQALLAAITPETAAIIIEPVQGEGGIREVPAAFLRRLREICDERDLLLIYDEVQTGIGRTGHAFAYELSGVAPDIMALAKGLGGGFPVGACVATAKAASGMTAGSHGTTFGGNPLAMAVGNAVLDVVLEPAFLKEVRRKGLVLKQKLGALVDRHPNIVEELRGEGLMLGLKCLIPPGEVVSAFVDAHVLTVPAGDNVVRLLPPLIVSDDEMALAVERMDEALDALDKRLAQGLSAAE</sequence>
<dbReference type="NCBIfam" id="TIGR00707">
    <property type="entry name" value="argD"/>
    <property type="match status" value="1"/>
</dbReference>
<dbReference type="CDD" id="cd00610">
    <property type="entry name" value="OAT_like"/>
    <property type="match status" value="1"/>
</dbReference>
<comment type="similarity">
    <text evidence="4">Belongs to the class-III pyridoxal-phosphate-dependent aminotransferase family. ArgD subfamily.</text>
</comment>
<dbReference type="InterPro" id="IPR015422">
    <property type="entry name" value="PyrdxlP-dep_Trfase_small"/>
</dbReference>
<evidence type="ECO:0000256" key="1">
    <source>
        <dbReference type="ARBA" id="ARBA00022576"/>
    </source>
</evidence>
<dbReference type="Gene3D" id="3.90.1150.10">
    <property type="entry name" value="Aspartate Aminotransferase, domain 1"/>
    <property type="match status" value="1"/>
</dbReference>
<evidence type="ECO:0000313" key="5">
    <source>
        <dbReference type="EMBL" id="MFC5067433.1"/>
    </source>
</evidence>
<evidence type="ECO:0000256" key="3">
    <source>
        <dbReference type="ARBA" id="ARBA00022898"/>
    </source>
</evidence>
<dbReference type="RefSeq" id="WP_114956931.1">
    <property type="nucleotide sequence ID" value="NZ_JBHSJF010000005.1"/>
</dbReference>
<keyword evidence="1 4" id="KW-0032">Aminotransferase</keyword>
<reference evidence="6" key="1">
    <citation type="journal article" date="2019" name="Int. J. Syst. Evol. Microbiol.">
        <title>The Global Catalogue of Microorganisms (GCM) 10K type strain sequencing project: providing services to taxonomists for standard genome sequencing and annotation.</title>
        <authorList>
            <consortium name="The Broad Institute Genomics Platform"/>
            <consortium name="The Broad Institute Genome Sequencing Center for Infectious Disease"/>
            <person name="Wu L."/>
            <person name="Ma J."/>
        </authorList>
    </citation>
    <scope>NUCLEOTIDE SEQUENCE [LARGE SCALE GENOMIC DNA]</scope>
    <source>
        <strain evidence="6">CGMCC 1.16444</strain>
    </source>
</reference>
<evidence type="ECO:0000256" key="4">
    <source>
        <dbReference type="HAMAP-Rule" id="MF_01107"/>
    </source>
</evidence>
<comment type="caution">
    <text evidence="5">The sequence shown here is derived from an EMBL/GenBank/DDBJ whole genome shotgun (WGS) entry which is preliminary data.</text>
</comment>
<keyword evidence="2 4" id="KW-0808">Transferase</keyword>
<keyword evidence="4" id="KW-0028">Amino-acid biosynthesis</keyword>
<comment type="cofactor">
    <cofactor evidence="4">
        <name>pyridoxal 5'-phosphate</name>
        <dbReference type="ChEBI" id="CHEBI:597326"/>
    </cofactor>
    <text evidence="4">Binds 1 pyridoxal phosphate per subunit.</text>
</comment>
<dbReference type="EMBL" id="JBHSJF010000005">
    <property type="protein sequence ID" value="MFC5067433.1"/>
    <property type="molecule type" value="Genomic_DNA"/>
</dbReference>
<accession>A0ABV9YX56</accession>
<gene>
    <name evidence="4" type="primary">argD</name>
    <name evidence="5" type="ORF">ACFPFW_05320</name>
</gene>
<dbReference type="Gene3D" id="3.40.640.10">
    <property type="entry name" value="Type I PLP-dependent aspartate aminotransferase-like (Major domain)"/>
    <property type="match status" value="1"/>
</dbReference>
<dbReference type="PROSITE" id="PS00600">
    <property type="entry name" value="AA_TRANSFER_CLASS_3"/>
    <property type="match status" value="1"/>
</dbReference>
<dbReference type="HAMAP" id="MF_01107">
    <property type="entry name" value="ArgD_aminotrans_3"/>
    <property type="match status" value="1"/>
</dbReference>
<dbReference type="InterPro" id="IPR004636">
    <property type="entry name" value="AcOrn/SuccOrn_fam"/>
</dbReference>
<comment type="pathway">
    <text evidence="4">Amino-acid biosynthesis; L-arginine biosynthesis; N(2)-acetyl-L-ornithine from L-glutamate: step 4/4.</text>
</comment>
<feature type="modified residue" description="N6-(pyridoxal phosphate)lysine" evidence="4">
    <location>
        <position position="243"/>
    </location>
</feature>